<organism evidence="1 2">
    <name type="scientific">Aspergillus coremiiformis</name>
    <dbReference type="NCBI Taxonomy" id="138285"/>
    <lineage>
        <taxon>Eukaryota</taxon>
        <taxon>Fungi</taxon>
        <taxon>Dikarya</taxon>
        <taxon>Ascomycota</taxon>
        <taxon>Pezizomycotina</taxon>
        <taxon>Eurotiomycetes</taxon>
        <taxon>Eurotiomycetidae</taxon>
        <taxon>Eurotiales</taxon>
        <taxon>Aspergillaceae</taxon>
        <taxon>Aspergillus</taxon>
        <taxon>Aspergillus subgen. Circumdati</taxon>
    </lineage>
</organism>
<keyword evidence="2" id="KW-1185">Reference proteome</keyword>
<dbReference type="Proteomes" id="UP000327118">
    <property type="component" value="Unassembled WGS sequence"/>
</dbReference>
<evidence type="ECO:0000313" key="1">
    <source>
        <dbReference type="EMBL" id="KAE8355909.1"/>
    </source>
</evidence>
<accession>A0A5N6ZGP6</accession>
<reference evidence="2" key="1">
    <citation type="submission" date="2019-04" db="EMBL/GenBank/DDBJ databases">
        <title>Friends and foes A comparative genomics studyof 23 Aspergillus species from section Flavi.</title>
        <authorList>
            <consortium name="DOE Joint Genome Institute"/>
            <person name="Kjaerbolling I."/>
            <person name="Vesth T."/>
            <person name="Frisvad J.C."/>
            <person name="Nybo J.L."/>
            <person name="Theobald S."/>
            <person name="Kildgaard S."/>
            <person name="Isbrandt T."/>
            <person name="Kuo A."/>
            <person name="Sato A."/>
            <person name="Lyhne E.K."/>
            <person name="Kogle M.E."/>
            <person name="Wiebenga A."/>
            <person name="Kun R.S."/>
            <person name="Lubbers R.J."/>
            <person name="Makela M.R."/>
            <person name="Barry K."/>
            <person name="Chovatia M."/>
            <person name="Clum A."/>
            <person name="Daum C."/>
            <person name="Haridas S."/>
            <person name="He G."/>
            <person name="LaButti K."/>
            <person name="Lipzen A."/>
            <person name="Mondo S."/>
            <person name="Riley R."/>
            <person name="Salamov A."/>
            <person name="Simmons B.A."/>
            <person name="Magnuson J.K."/>
            <person name="Henrissat B."/>
            <person name="Mortensen U.H."/>
            <person name="Larsen T.O."/>
            <person name="Devries R.P."/>
            <person name="Grigoriev I.V."/>
            <person name="Machida M."/>
            <person name="Baker S.E."/>
            <person name="Andersen M.R."/>
        </authorList>
    </citation>
    <scope>NUCLEOTIDE SEQUENCE [LARGE SCALE GENOMIC DNA]</scope>
    <source>
        <strain evidence="2">CBS 553.77</strain>
    </source>
</reference>
<dbReference type="AlphaFoldDB" id="A0A5N6ZGP6"/>
<dbReference type="EMBL" id="ML739045">
    <property type="protein sequence ID" value="KAE8355909.1"/>
    <property type="molecule type" value="Genomic_DNA"/>
</dbReference>
<proteinExistence type="predicted"/>
<evidence type="ECO:0000313" key="2">
    <source>
        <dbReference type="Proteomes" id="UP000327118"/>
    </source>
</evidence>
<sequence>MPNNFPYKRPIKYAFAKFIMDSHNIPLRFWSQAVHAYESNRIFVSASNPQGKSGNGVVFDIPGTSDSYYEIMEQVRLTLWTRSEKDAAQNSNVAKLRQRCQTERNIRDDRREQHGWYVVVPYRYSPGDAEWYRAAIENIEDGNSRIYARRPEVIGDMELLVHVPAACATGDNINRVIEEAWWMLKRDLKRAVEAERGASQLDSVPTRCETNQLRNHGGNYVNLSLTWEQGKAPTVHWEYTLNQ</sequence>
<protein>
    <submittedName>
        <fullName evidence="1">Uncharacterized protein</fullName>
    </submittedName>
</protein>
<gene>
    <name evidence="1" type="ORF">BDV28DRAFT_145708</name>
</gene>
<name>A0A5N6ZGP6_9EURO</name>